<evidence type="ECO:0000313" key="6">
    <source>
        <dbReference type="Proteomes" id="UP000199666"/>
    </source>
</evidence>
<dbReference type="SUPFAM" id="SSF48208">
    <property type="entry name" value="Six-hairpin glycosidases"/>
    <property type="match status" value="1"/>
</dbReference>
<proteinExistence type="inferred from homology"/>
<evidence type="ECO:0000256" key="2">
    <source>
        <dbReference type="ARBA" id="ARBA00008558"/>
    </source>
</evidence>
<dbReference type="Gene3D" id="1.50.10.10">
    <property type="match status" value="1"/>
</dbReference>
<dbReference type="AlphaFoldDB" id="A0A1I2XER0"/>
<evidence type="ECO:0000313" key="5">
    <source>
        <dbReference type="EMBL" id="SFH11902.1"/>
    </source>
</evidence>
<dbReference type="GO" id="GO:0005975">
    <property type="term" value="P:carbohydrate metabolic process"/>
    <property type="evidence" value="ECO:0007669"/>
    <property type="project" value="InterPro"/>
</dbReference>
<keyword evidence="3 4" id="KW-0413">Isomerase</keyword>
<accession>A0A1I2XER0</accession>
<comment type="function">
    <text evidence="4">Catalyzes the reversible epimerization of cellobiose to 4-O-beta-D-glucopyranosyl-D-mannose (Glc-Man).</text>
</comment>
<organism evidence="5 6">
    <name type="scientific">Pedobacter insulae</name>
    <dbReference type="NCBI Taxonomy" id="414048"/>
    <lineage>
        <taxon>Bacteria</taxon>
        <taxon>Pseudomonadati</taxon>
        <taxon>Bacteroidota</taxon>
        <taxon>Sphingobacteriia</taxon>
        <taxon>Sphingobacteriales</taxon>
        <taxon>Sphingobacteriaceae</taxon>
        <taxon>Pedobacter</taxon>
    </lineage>
</organism>
<dbReference type="GO" id="GO:0047736">
    <property type="term" value="F:cellobiose epimerase activity"/>
    <property type="evidence" value="ECO:0007669"/>
    <property type="project" value="UniProtKB-UniRule"/>
</dbReference>
<dbReference type="PANTHER" id="PTHR15108">
    <property type="entry name" value="N-ACYLGLUCOSAMINE-2-EPIMERASE"/>
    <property type="match status" value="1"/>
</dbReference>
<dbReference type="STRING" id="414048.SAMN04489864_105190"/>
<keyword evidence="6" id="KW-1185">Reference proteome</keyword>
<gene>
    <name evidence="5" type="ORF">SAMN04489864_105190</name>
</gene>
<comment type="similarity">
    <text evidence="2">Belongs to the N-acylglucosamine 2-epimerase family.</text>
</comment>
<name>A0A1I2XER0_9SPHI</name>
<dbReference type="Pfam" id="PF07221">
    <property type="entry name" value="GlcNAc_2-epim"/>
    <property type="match status" value="1"/>
</dbReference>
<dbReference type="InterPro" id="IPR008928">
    <property type="entry name" value="6-hairpin_glycosidase_sf"/>
</dbReference>
<dbReference type="InterPro" id="IPR010819">
    <property type="entry name" value="AGE/CE"/>
</dbReference>
<comment type="catalytic activity">
    <reaction evidence="1 4">
        <text>D-cellobiose = beta-D-glucosyl-(1-&gt;4)-D-mannopyranose</text>
        <dbReference type="Rhea" id="RHEA:23384"/>
        <dbReference type="ChEBI" id="CHEBI:17057"/>
        <dbReference type="ChEBI" id="CHEBI:47931"/>
        <dbReference type="EC" id="5.1.3.11"/>
    </reaction>
</comment>
<protein>
    <recommendedName>
        <fullName evidence="4">Cellobiose 2-epimerase</fullName>
        <shortName evidence="4">CE</shortName>
        <ecNumber evidence="4">5.1.3.11</ecNumber>
    </recommendedName>
</protein>
<dbReference type="EC" id="5.1.3.11" evidence="4"/>
<dbReference type="EMBL" id="FOPP01000005">
    <property type="protein sequence ID" value="SFH11902.1"/>
    <property type="molecule type" value="Genomic_DNA"/>
</dbReference>
<evidence type="ECO:0000256" key="1">
    <source>
        <dbReference type="ARBA" id="ARBA00001470"/>
    </source>
</evidence>
<evidence type="ECO:0000256" key="4">
    <source>
        <dbReference type="HAMAP-Rule" id="MF_00929"/>
    </source>
</evidence>
<dbReference type="InterPro" id="IPR028584">
    <property type="entry name" value="Cellobiose_2_epim"/>
</dbReference>
<sequence length="409" mass="47039">MWLLEMNDTKEQLAAYSKTVDKELDALLSWWKTYAVDHAQGGFYGEVTNRNKAIAEEPKGIVLNSRILWTFSAAYLLKANKEDLAIARRAFEYLSTYFYDSLNGGFYWSLYPNGEVLDGKKQIYGQAFAIYGLSEYYKASGDGKALEMAKETFTLIEKHSFDPVHLGYIEAFDQAWGGLRDLRLSDKDLNVEKSMNTHLHIIEAYANLYCCWKDEHLQKAIKQLLFVFKTHIIIDDRLSLFFASNWHPQSTLISYGHDIEAAWLLQECAESLGDLEEITLFKKIALAIAVAVQDGVDVDGGMYYEYDPVAGNTIREKHWWPQAEAMVGFFNAYQLSGDISFLHKSIKSWAYITANLKDKEHGEWFWGRYPDGELMKENKAGFWKCPYHNGRACLEIIRRINHSTILPQT</sequence>
<comment type="similarity">
    <text evidence="4">Belongs to the cellobiose 2-epimerase family.</text>
</comment>
<dbReference type="HAMAP" id="MF_00929">
    <property type="entry name" value="Cellobiose_2_epim"/>
    <property type="match status" value="1"/>
</dbReference>
<reference evidence="5 6" key="1">
    <citation type="submission" date="2016-10" db="EMBL/GenBank/DDBJ databases">
        <authorList>
            <person name="de Groot N.N."/>
        </authorList>
    </citation>
    <scope>NUCLEOTIDE SEQUENCE [LARGE SCALE GENOMIC DNA]</scope>
    <source>
        <strain evidence="5 6">DSM 18684</strain>
    </source>
</reference>
<dbReference type="Proteomes" id="UP000199666">
    <property type="component" value="Unassembled WGS sequence"/>
</dbReference>
<evidence type="ECO:0000256" key="3">
    <source>
        <dbReference type="ARBA" id="ARBA00023235"/>
    </source>
</evidence>
<dbReference type="InterPro" id="IPR012341">
    <property type="entry name" value="6hp_glycosidase-like_sf"/>
</dbReference>